<name>A0LBE0_MAGMM</name>
<feature type="chain" id="PRO_5002627064" evidence="1">
    <location>
        <begin position="21"/>
        <end position="413"/>
    </location>
</feature>
<dbReference type="KEGG" id="mgm:Mmc1_2790"/>
<dbReference type="Gene3D" id="3.40.50.10610">
    <property type="entry name" value="ABC-type transport auxiliary lipoprotein component"/>
    <property type="match status" value="1"/>
</dbReference>
<organism evidence="2 3">
    <name type="scientific">Magnetococcus marinus (strain ATCC BAA-1437 / JCM 17883 / MC-1)</name>
    <dbReference type="NCBI Taxonomy" id="156889"/>
    <lineage>
        <taxon>Bacteria</taxon>
        <taxon>Pseudomonadati</taxon>
        <taxon>Pseudomonadota</taxon>
        <taxon>Magnetococcia</taxon>
        <taxon>Magnetococcales</taxon>
        <taxon>Magnetococcaceae</taxon>
        <taxon>Magnetococcus</taxon>
    </lineage>
</organism>
<reference evidence="2 3" key="2">
    <citation type="journal article" date="2012" name="Int. J. Syst. Evol. Microbiol.">
        <title>Magnetococcus marinus gen. nov., sp. nov., a marine, magnetotactic bacterium that represents a novel lineage (Magnetococcaceae fam. nov.; Magnetococcales ord. nov.) at the base of the Alphaproteobacteria.</title>
        <authorList>
            <person name="Bazylinski D.A."/>
            <person name="Williams T.J."/>
            <person name="Lefevre C.T."/>
            <person name="Berg R.J."/>
            <person name="Zhang C.L."/>
            <person name="Bowser S.S."/>
            <person name="Dean A.J."/>
            <person name="Beveridge T.J."/>
        </authorList>
    </citation>
    <scope>NUCLEOTIDE SEQUENCE [LARGE SCALE GENOMIC DNA]</scope>
    <source>
        <strain evidence="3">ATCC BAA-1437 / JCM 17883 / MC-1</strain>
    </source>
</reference>
<protein>
    <submittedName>
        <fullName evidence="2">Periplasmic protein</fullName>
    </submittedName>
</protein>
<gene>
    <name evidence="2" type="ordered locus">Mmc1_2790</name>
</gene>
<reference evidence="3" key="1">
    <citation type="journal article" date="2009" name="Appl. Environ. Microbiol.">
        <title>Complete genome sequence of the chemolithoautotrophic marine magnetotactic coccus strain MC-1.</title>
        <authorList>
            <person name="Schubbe S."/>
            <person name="Williams T.J."/>
            <person name="Xie G."/>
            <person name="Kiss H.E."/>
            <person name="Brettin T.S."/>
            <person name="Martinez D."/>
            <person name="Ross C.A."/>
            <person name="Schuler D."/>
            <person name="Cox B.L."/>
            <person name="Nealson K.H."/>
            <person name="Bazylinski D.A."/>
        </authorList>
    </citation>
    <scope>NUCLEOTIDE SEQUENCE [LARGE SCALE GENOMIC DNA]</scope>
    <source>
        <strain evidence="3">ATCC BAA-1437 / JCM 17883 / MC-1</strain>
    </source>
</reference>
<evidence type="ECO:0000313" key="3">
    <source>
        <dbReference type="Proteomes" id="UP000002586"/>
    </source>
</evidence>
<dbReference type="HOGENOM" id="CLU_051487_0_0_5"/>
<dbReference type="STRING" id="156889.Mmc1_2790"/>
<keyword evidence="1" id="KW-0732">Signal</keyword>
<dbReference type="eggNOG" id="COG1462">
    <property type="taxonomic scope" value="Bacteria"/>
</dbReference>
<dbReference type="EMBL" id="CP000471">
    <property type="protein sequence ID" value="ABK45283.1"/>
    <property type="molecule type" value="Genomic_DNA"/>
</dbReference>
<evidence type="ECO:0000313" key="2">
    <source>
        <dbReference type="EMBL" id="ABK45283.1"/>
    </source>
</evidence>
<dbReference type="AlphaFoldDB" id="A0LBE0"/>
<dbReference type="OrthoDB" id="193695at2"/>
<dbReference type="RefSeq" id="WP_011714365.1">
    <property type="nucleotide sequence ID" value="NC_008576.1"/>
</dbReference>
<feature type="signal peptide" evidence="1">
    <location>
        <begin position="1"/>
        <end position="20"/>
    </location>
</feature>
<proteinExistence type="predicted"/>
<sequence length="413" mass="45061" precursor="true">MSMISRLLIIACLFVSSAQADVIVSSIGAGGSGLNKEEAVLMALENAVGKAFGFSLEGALVRSLKDNATYGTEGNSEEIVSRLSRSVVRQTRTPDNAPVTGYEVLDVYETQTGWEAHVRLYYKAYKKLGDPDKRRTLVVSATDTRAATLAEAIEASLMASRRFDVLKRDDAGAFAAEKAFIRGSDAEQGELARLGRGKGADYLVLVKTSKYFSHLNDVKHIQATGERLYHSEAGFNYDIEVVEFSSREMKWRKRGKVSASTDKPISDASSLLAGRITRLADSIGSDLIGAIYPPRIVRVMGDRAVLNRGEGAVKLGQQVTIYALKEALIDPQSGESLGGMEQRIASAVVVELKPKFSVLELSAGSLQHSEDYIVRWSQSSAQAPSRRHGVHSERIKQKEALEKARSLDDAFLR</sequence>
<keyword evidence="3" id="KW-1185">Reference proteome</keyword>
<evidence type="ECO:0000256" key="1">
    <source>
        <dbReference type="SAM" id="SignalP"/>
    </source>
</evidence>
<accession>A0LBE0</accession>
<dbReference type="Proteomes" id="UP000002586">
    <property type="component" value="Chromosome"/>
</dbReference>